<name>A0A3L9DSJ2_9STRE</name>
<accession>A0A3L9DSJ2</accession>
<reference evidence="1 2" key="1">
    <citation type="submission" date="2018-10" db="EMBL/GenBank/DDBJ databases">
        <title>Streptococcus hillyeri sp. nov., isolated from equine tracheal sample.</title>
        <authorList>
            <person name="Macfadyen A.C."/>
            <person name="Waller A."/>
            <person name="Paterson G.K."/>
        </authorList>
    </citation>
    <scope>NUCLEOTIDE SEQUENCE [LARGE SCALE GENOMIC DNA]</scope>
    <source>
        <strain evidence="1 2">28462</strain>
    </source>
</reference>
<protein>
    <recommendedName>
        <fullName evidence="3">Lipoprotein</fullName>
    </recommendedName>
</protein>
<comment type="caution">
    <text evidence="1">The sequence shown here is derived from an EMBL/GenBank/DDBJ whole genome shotgun (WGS) entry which is preliminary data.</text>
</comment>
<dbReference type="OrthoDB" id="2212246at2"/>
<evidence type="ECO:0000313" key="1">
    <source>
        <dbReference type="EMBL" id="RLY04436.1"/>
    </source>
</evidence>
<dbReference type="RefSeq" id="WP_121834818.1">
    <property type="nucleotide sequence ID" value="NZ_RCVM01000003.1"/>
</dbReference>
<dbReference type="PROSITE" id="PS51257">
    <property type="entry name" value="PROKAR_LIPOPROTEIN"/>
    <property type="match status" value="1"/>
</dbReference>
<keyword evidence="2" id="KW-1185">Reference proteome</keyword>
<gene>
    <name evidence="1" type="ORF">EAF07_03080</name>
</gene>
<dbReference type="EMBL" id="RCVM01000003">
    <property type="protein sequence ID" value="RLY04436.1"/>
    <property type="molecule type" value="Genomic_DNA"/>
</dbReference>
<evidence type="ECO:0000313" key="2">
    <source>
        <dbReference type="Proteomes" id="UP000279194"/>
    </source>
</evidence>
<dbReference type="Proteomes" id="UP000279194">
    <property type="component" value="Unassembled WGS sequence"/>
</dbReference>
<dbReference type="AlphaFoldDB" id="A0A3L9DSJ2"/>
<organism evidence="1 2">
    <name type="scientific">Streptococcus hillyeri</name>
    <dbReference type="NCBI Taxonomy" id="2282420"/>
    <lineage>
        <taxon>Bacteria</taxon>
        <taxon>Bacillati</taxon>
        <taxon>Bacillota</taxon>
        <taxon>Bacilli</taxon>
        <taxon>Lactobacillales</taxon>
        <taxon>Streptococcaceae</taxon>
        <taxon>Streptococcus</taxon>
    </lineage>
</organism>
<sequence>MKKKLISLMIVIFSLLFFLTGCGNGEKERQVAESELSLLFKAYGFTGEMNVEDAVGRTIETSIYSADGHYTEVVNGEELTFSLSLGYGEEPEDSSPEAIASTESLVRTFFPIALEAMWKQPEGRQLQKEMERTIKGFQFDHMTYSGFGGTIDEDSPQIGDYYKVVETNRKAGKPLQGLYDIPIKEMLAKENVIGTFSFHLMTSDVLNEKLGQAKEAKEFLKTAVEKADLTQFPDGKYSIGFDEETESGTYSGSSSNYFYFYVKDGTFLRIDEDYYF</sequence>
<evidence type="ECO:0008006" key="3">
    <source>
        <dbReference type="Google" id="ProtNLM"/>
    </source>
</evidence>
<proteinExistence type="predicted"/>